<feature type="compositionally biased region" description="Basic and acidic residues" evidence="1">
    <location>
        <begin position="93"/>
        <end position="111"/>
    </location>
</feature>
<name>K2RC96_MACPH</name>
<dbReference type="VEuPathDB" id="FungiDB:MPH_12370"/>
<feature type="compositionally biased region" description="Basic and acidic residues" evidence="1">
    <location>
        <begin position="154"/>
        <end position="163"/>
    </location>
</feature>
<dbReference type="HOGENOM" id="CLU_1349176_0_0_1"/>
<comment type="caution">
    <text evidence="2">The sequence shown here is derived from an EMBL/GenBank/DDBJ whole genome shotgun (WGS) entry which is preliminary data.</text>
</comment>
<protein>
    <submittedName>
        <fullName evidence="2">Uncharacterized protein</fullName>
    </submittedName>
</protein>
<feature type="compositionally biased region" description="Polar residues" evidence="1">
    <location>
        <begin position="112"/>
        <end position="130"/>
    </location>
</feature>
<reference evidence="2 3" key="1">
    <citation type="journal article" date="2012" name="BMC Genomics">
        <title>Tools to kill: Genome of one of the most destructive plant pathogenic fungi Macrophomina phaseolina.</title>
        <authorList>
            <person name="Islam M.S."/>
            <person name="Haque M.S."/>
            <person name="Islam M.M."/>
            <person name="Emdad E.M."/>
            <person name="Halim A."/>
            <person name="Hossen Q.M.M."/>
            <person name="Hossain M.Z."/>
            <person name="Ahmed B."/>
            <person name="Rahim S."/>
            <person name="Rahman M.S."/>
            <person name="Alam M.M."/>
            <person name="Hou S."/>
            <person name="Wan X."/>
            <person name="Saito J.A."/>
            <person name="Alam M."/>
        </authorList>
    </citation>
    <scope>NUCLEOTIDE SEQUENCE [LARGE SCALE GENOMIC DNA]</scope>
    <source>
        <strain evidence="2 3">MS6</strain>
    </source>
</reference>
<dbReference type="eggNOG" id="KOG1216">
    <property type="taxonomic scope" value="Eukaryota"/>
</dbReference>
<proteinExistence type="predicted"/>
<dbReference type="InParanoid" id="K2RC96"/>
<dbReference type="Proteomes" id="UP000007129">
    <property type="component" value="Unassembled WGS sequence"/>
</dbReference>
<feature type="compositionally biased region" description="Basic and acidic residues" evidence="1">
    <location>
        <begin position="41"/>
        <end position="61"/>
    </location>
</feature>
<organism evidence="2 3">
    <name type="scientific">Macrophomina phaseolina (strain MS6)</name>
    <name type="common">Charcoal rot fungus</name>
    <dbReference type="NCBI Taxonomy" id="1126212"/>
    <lineage>
        <taxon>Eukaryota</taxon>
        <taxon>Fungi</taxon>
        <taxon>Dikarya</taxon>
        <taxon>Ascomycota</taxon>
        <taxon>Pezizomycotina</taxon>
        <taxon>Dothideomycetes</taxon>
        <taxon>Dothideomycetes incertae sedis</taxon>
        <taxon>Botryosphaeriales</taxon>
        <taxon>Botryosphaeriaceae</taxon>
        <taxon>Macrophomina</taxon>
    </lineage>
</organism>
<evidence type="ECO:0000313" key="2">
    <source>
        <dbReference type="EMBL" id="EKG10512.1"/>
    </source>
</evidence>
<dbReference type="EMBL" id="AHHD01000517">
    <property type="protein sequence ID" value="EKG10512.1"/>
    <property type="molecule type" value="Genomic_DNA"/>
</dbReference>
<feature type="region of interest" description="Disordered" evidence="1">
    <location>
        <begin position="1"/>
        <end position="203"/>
    </location>
</feature>
<evidence type="ECO:0000313" key="3">
    <source>
        <dbReference type="Proteomes" id="UP000007129"/>
    </source>
</evidence>
<dbReference type="AlphaFoldDB" id="K2RC96"/>
<sequence>MGLTPSQQSYSQRSNGGAATAAIRQDVLNQEGDGGLEDQEPMEHPLVEDRIYTSEAQERNKLLYPTGFGYGSQATTADETERGSPGQPSSEPLRSRSELFHGSRNTTRENSKTGNPDQQAMGNDHSVQSMDTEEQVGLEVGCRRSSTDNIDIGEAYKDERDGCGENGGGLGARQDELLGMPWVESWKYATTEPDTESDPSRTG</sequence>
<gene>
    <name evidence="2" type="ORF">MPH_12370</name>
</gene>
<feature type="compositionally biased region" description="Polar residues" evidence="1">
    <location>
        <begin position="1"/>
        <end position="17"/>
    </location>
</feature>
<accession>K2RC96</accession>
<evidence type="ECO:0000256" key="1">
    <source>
        <dbReference type="SAM" id="MobiDB-lite"/>
    </source>
</evidence>